<proteinExistence type="inferred from homology"/>
<dbReference type="PANTHER" id="PTHR24095">
    <property type="entry name" value="ACETYL-COENZYME A SYNTHETASE"/>
    <property type="match status" value="1"/>
</dbReference>
<reference evidence="6" key="1">
    <citation type="submission" date="2017-05" db="EMBL/GenBank/DDBJ databases">
        <authorList>
            <person name="Sharma S."/>
            <person name="Sidhu C."/>
            <person name="Pinnaka A.K."/>
        </authorList>
    </citation>
    <scope>NUCLEOTIDE SEQUENCE [LARGE SCALE GENOMIC DNA]</scope>
    <source>
        <strain evidence="6">AK93</strain>
    </source>
</reference>
<evidence type="ECO:0000259" key="4">
    <source>
        <dbReference type="Pfam" id="PF16177"/>
    </source>
</evidence>
<dbReference type="GO" id="GO:0006085">
    <property type="term" value="P:acetyl-CoA biosynthetic process"/>
    <property type="evidence" value="ECO:0007669"/>
    <property type="project" value="TreeGrafter"/>
</dbReference>
<protein>
    <submittedName>
        <fullName evidence="5">Acetyl-coenzyme A synthetase</fullName>
    </submittedName>
</protein>
<dbReference type="InterPro" id="IPR042099">
    <property type="entry name" value="ANL_N_sf"/>
</dbReference>
<comment type="similarity">
    <text evidence="1">Belongs to the ATP-dependent AMP-binding enzyme family.</text>
</comment>
<dbReference type="Proteomes" id="UP000256763">
    <property type="component" value="Unassembled WGS sequence"/>
</dbReference>
<dbReference type="GO" id="GO:0003987">
    <property type="term" value="F:acetate-CoA ligase activity"/>
    <property type="evidence" value="ECO:0007669"/>
    <property type="project" value="TreeGrafter"/>
</dbReference>
<dbReference type="OrthoDB" id="9803968at2"/>
<feature type="domain" description="AMP-dependent synthetase/ligase" evidence="3">
    <location>
        <begin position="80"/>
        <end position="185"/>
    </location>
</feature>
<dbReference type="EMBL" id="NFZW01000037">
    <property type="protein sequence ID" value="RFA31942.1"/>
    <property type="molecule type" value="Genomic_DNA"/>
</dbReference>
<dbReference type="Pfam" id="PF00501">
    <property type="entry name" value="AMP-binding"/>
    <property type="match status" value="1"/>
</dbReference>
<evidence type="ECO:0000313" key="6">
    <source>
        <dbReference type="Proteomes" id="UP000256763"/>
    </source>
</evidence>
<gene>
    <name evidence="5" type="ORF">CAL65_21075</name>
</gene>
<dbReference type="Pfam" id="PF16177">
    <property type="entry name" value="ACAS_N"/>
    <property type="match status" value="1"/>
</dbReference>
<dbReference type="PANTHER" id="PTHR24095:SF14">
    <property type="entry name" value="ACETYL-COENZYME A SYNTHETASE 1"/>
    <property type="match status" value="1"/>
</dbReference>
<comment type="caution">
    <text evidence="5">The sequence shown here is derived from an EMBL/GenBank/DDBJ whole genome shotgun (WGS) entry which is preliminary data.</text>
</comment>
<dbReference type="Gene3D" id="3.40.50.12780">
    <property type="entry name" value="N-terminal domain of ligase-like"/>
    <property type="match status" value="1"/>
</dbReference>
<evidence type="ECO:0000256" key="2">
    <source>
        <dbReference type="ARBA" id="ARBA00022990"/>
    </source>
</evidence>
<dbReference type="SUPFAM" id="SSF56801">
    <property type="entry name" value="Acetyl-CoA synthetase-like"/>
    <property type="match status" value="1"/>
</dbReference>
<dbReference type="RefSeq" id="WP_147305088.1">
    <property type="nucleotide sequence ID" value="NZ_NFZV01000008.1"/>
</dbReference>
<dbReference type="AlphaFoldDB" id="A0A3E0WG77"/>
<dbReference type="InterPro" id="IPR032387">
    <property type="entry name" value="ACAS_N"/>
</dbReference>
<keyword evidence="2" id="KW-0007">Acetylation</keyword>
<dbReference type="InterPro" id="IPR000873">
    <property type="entry name" value="AMP-dep_synth/lig_dom"/>
</dbReference>
<dbReference type="GO" id="GO:0005829">
    <property type="term" value="C:cytosol"/>
    <property type="evidence" value="ECO:0007669"/>
    <property type="project" value="TreeGrafter"/>
</dbReference>
<organism evidence="5 6">
    <name type="scientific">Alkalilimnicola ehrlichii</name>
    <dbReference type="NCBI Taxonomy" id="351052"/>
    <lineage>
        <taxon>Bacteria</taxon>
        <taxon>Pseudomonadati</taxon>
        <taxon>Pseudomonadota</taxon>
        <taxon>Gammaproteobacteria</taxon>
        <taxon>Chromatiales</taxon>
        <taxon>Ectothiorhodospiraceae</taxon>
        <taxon>Alkalilimnicola</taxon>
    </lineage>
</organism>
<keyword evidence="6" id="KW-1185">Reference proteome</keyword>
<feature type="domain" description="Acetyl-coenzyme A synthetase N-terminal" evidence="4">
    <location>
        <begin position="22"/>
        <end position="78"/>
    </location>
</feature>
<evidence type="ECO:0000256" key="1">
    <source>
        <dbReference type="ARBA" id="ARBA00006432"/>
    </source>
</evidence>
<evidence type="ECO:0000259" key="3">
    <source>
        <dbReference type="Pfam" id="PF00501"/>
    </source>
</evidence>
<name>A0A3E0WG77_9GAMM</name>
<feature type="non-terminal residue" evidence="5">
    <location>
        <position position="190"/>
    </location>
</feature>
<sequence>MPETLLQPVVSQQNGLLSEAEYNTLYSRSLDEPDAFWAEQAEKFLTWFKRWDRVENNDLAKGQVRWFEGGKLNVSYNCLDRHLESRGEQTALIWEGDEPDQDLHISYVELHEQVCRFANALKARGVKKGDRVCIYMPMIPEAAVAMLACTRIGAVHSVVFGGFSPEALKDRIQDAECRTLITADESVRGG</sequence>
<evidence type="ECO:0000313" key="5">
    <source>
        <dbReference type="EMBL" id="RFA31942.1"/>
    </source>
</evidence>
<accession>A0A3E0WG77</accession>